<dbReference type="Gene3D" id="1.20.1280.290">
    <property type="match status" value="1"/>
</dbReference>
<organism evidence="1 2">
    <name type="scientific">Malacoplasma iowae 695</name>
    <dbReference type="NCBI Taxonomy" id="1048830"/>
    <lineage>
        <taxon>Bacteria</taxon>
        <taxon>Bacillati</taxon>
        <taxon>Mycoplasmatota</taxon>
        <taxon>Mycoplasmoidales</taxon>
        <taxon>Mycoplasmoidaceae</taxon>
        <taxon>Malacoplasma</taxon>
    </lineage>
</organism>
<sequence>MLTASDIVITIIGYLGAVGIAIFSMPEVFNVIRKKKTNHINMALFLILMISSFCFVISGFYNIAKDISSGVDAIKWSFALAVAIANVMSGLSAGIVVFVKTYNIIMGKKNKMTEEEYGNYRANKKSQEITKTN</sequence>
<reference evidence="2" key="1">
    <citation type="submission" date="2018-11" db="EMBL/GenBank/DDBJ databases">
        <title>The first complete genome sequence of Mycoplasma iowae strain 695.</title>
        <authorList>
            <person name="Ghanem M."/>
            <person name="El-Gazzar M."/>
        </authorList>
    </citation>
    <scope>NUCLEOTIDE SEQUENCE [LARGE SCALE GENOMIC DNA]</scope>
    <source>
        <strain evidence="2">695</strain>
    </source>
</reference>
<dbReference type="RefSeq" id="WP_004025378.1">
    <property type="nucleotide sequence ID" value="NZ_AGFP01000063.1"/>
</dbReference>
<evidence type="ECO:0000313" key="2">
    <source>
        <dbReference type="Proteomes" id="UP000464283"/>
    </source>
</evidence>
<dbReference type="KEGG" id="miw:EER00_02705"/>
<gene>
    <name evidence="1" type="ORF">EER00_02705</name>
</gene>
<dbReference type="OrthoDB" id="9973858at2"/>
<dbReference type="GeneID" id="96867092"/>
<proteinExistence type="predicted"/>
<name>A0A6P1LBI4_MALIO</name>
<dbReference type="Proteomes" id="UP000464283">
    <property type="component" value="Chromosome"/>
</dbReference>
<evidence type="ECO:0000313" key="1">
    <source>
        <dbReference type="EMBL" id="QHG89786.1"/>
    </source>
</evidence>
<dbReference type="EMBL" id="CP033512">
    <property type="protein sequence ID" value="QHG89786.1"/>
    <property type="molecule type" value="Genomic_DNA"/>
</dbReference>
<dbReference type="AlphaFoldDB" id="A0A6P1LBI4"/>
<accession>A0A6P1LBI4</accession>
<protein>
    <submittedName>
        <fullName evidence="1">Uncharacterized protein</fullName>
    </submittedName>
</protein>